<reference evidence="1 3" key="1">
    <citation type="journal article" date="2018" name="Plant J.">
        <title>Genome sequences of Chlorella sorokiniana UTEX 1602 and Micractinium conductrix SAG 241.80: implications to maltose excretion by a green alga.</title>
        <authorList>
            <person name="Arriola M.B."/>
            <person name="Velmurugan N."/>
            <person name="Zhang Y."/>
            <person name="Plunkett M.H."/>
            <person name="Hondzo H."/>
            <person name="Barney B.M."/>
        </authorList>
    </citation>
    <scope>NUCLEOTIDE SEQUENCE [LARGE SCALE GENOMIC DNA]</scope>
    <source>
        <strain evidence="1">1602</strain>
        <strain evidence="3">UTEX 1602</strain>
    </source>
</reference>
<protein>
    <submittedName>
        <fullName evidence="1">Fiber Fb15 isoform A</fullName>
    </submittedName>
    <submittedName>
        <fullName evidence="2">Fiber Fb15 isoform B</fullName>
    </submittedName>
</protein>
<dbReference type="PANTHER" id="PTHR36059">
    <property type="entry name" value="OS02G0175800 PROTEIN"/>
    <property type="match status" value="1"/>
</dbReference>
<dbReference type="OrthoDB" id="503863at2759"/>
<dbReference type="PANTHER" id="PTHR36059:SF2">
    <property type="entry name" value="OS02G0175800 PROTEIN"/>
    <property type="match status" value="1"/>
</dbReference>
<dbReference type="EMBL" id="LHPG02000023">
    <property type="protein sequence ID" value="PRW20441.1"/>
    <property type="molecule type" value="Genomic_DNA"/>
</dbReference>
<accession>A0A2P6TCS3</accession>
<reference evidence="1" key="2">
    <citation type="submission" date="2018-02" db="EMBL/GenBank/DDBJ databases">
        <authorList>
            <person name="Cohen D.B."/>
            <person name="Kent A.D."/>
        </authorList>
    </citation>
    <scope>NUCLEOTIDE SEQUENCE</scope>
    <source>
        <strain evidence="1">1602</strain>
    </source>
</reference>
<evidence type="ECO:0000313" key="1">
    <source>
        <dbReference type="EMBL" id="PRW20441.1"/>
    </source>
</evidence>
<evidence type="ECO:0000313" key="3">
    <source>
        <dbReference type="Proteomes" id="UP000239899"/>
    </source>
</evidence>
<gene>
    <name evidence="1" type="ORF">C2E21_8894</name>
</gene>
<dbReference type="AlphaFoldDB" id="A0A2P6TCS3"/>
<sequence length="96" mass="11432">MPTVQQLVREASKLKVKEVPTHVQKFAGQHWRPEQLRSRFMNWLHDYKIKHIDTGSAKPLLDVITYGFVFSYAYSWPREYAHYKHEQEAKLKGGHH</sequence>
<keyword evidence="3" id="KW-1185">Reference proteome</keyword>
<dbReference type="EMBL" id="LHPG02000023">
    <property type="protein sequence ID" value="PRW20442.1"/>
    <property type="molecule type" value="Genomic_DNA"/>
</dbReference>
<organism evidence="1 3">
    <name type="scientific">Chlorella sorokiniana</name>
    <name type="common">Freshwater green alga</name>
    <dbReference type="NCBI Taxonomy" id="3076"/>
    <lineage>
        <taxon>Eukaryota</taxon>
        <taxon>Viridiplantae</taxon>
        <taxon>Chlorophyta</taxon>
        <taxon>core chlorophytes</taxon>
        <taxon>Trebouxiophyceae</taxon>
        <taxon>Chlorellales</taxon>
        <taxon>Chlorellaceae</taxon>
        <taxon>Chlorella clade</taxon>
        <taxon>Chlorella</taxon>
    </lineage>
</organism>
<name>A0A2P6TCS3_CHLSO</name>
<proteinExistence type="predicted"/>
<comment type="caution">
    <text evidence="1">The sequence shown here is derived from an EMBL/GenBank/DDBJ whole genome shotgun (WGS) entry which is preliminary data.</text>
</comment>
<dbReference type="Proteomes" id="UP000239899">
    <property type="component" value="Unassembled WGS sequence"/>
</dbReference>
<evidence type="ECO:0000313" key="2">
    <source>
        <dbReference type="EMBL" id="PRW20442.1"/>
    </source>
</evidence>